<dbReference type="InterPro" id="IPR006050">
    <property type="entry name" value="DNA_photolyase_N"/>
</dbReference>
<dbReference type="Gene3D" id="3.40.50.620">
    <property type="entry name" value="HUPs"/>
    <property type="match status" value="1"/>
</dbReference>
<organism evidence="4 5">
    <name type="scientific">Vreelandella aquamarina</name>
    <dbReference type="NCBI Taxonomy" id="77097"/>
    <lineage>
        <taxon>Bacteria</taxon>
        <taxon>Pseudomonadati</taxon>
        <taxon>Pseudomonadota</taxon>
        <taxon>Gammaproteobacteria</taxon>
        <taxon>Oceanospirillales</taxon>
        <taxon>Halomonadaceae</taxon>
        <taxon>Vreelandella</taxon>
    </lineage>
</organism>
<accession>A0A0D7UV48</accession>
<dbReference type="RefSeq" id="WP_044630195.1">
    <property type="nucleotide sequence ID" value="NZ_BJOI01000062.1"/>
</dbReference>
<dbReference type="GO" id="GO:0003677">
    <property type="term" value="F:DNA binding"/>
    <property type="evidence" value="ECO:0007669"/>
    <property type="project" value="TreeGrafter"/>
</dbReference>
<keyword evidence="4" id="KW-0456">Lyase</keyword>
<dbReference type="PATRIC" id="fig|29570.3.peg.1565"/>
<reference evidence="3 6" key="1">
    <citation type="submission" date="2016-10" db="EMBL/GenBank/DDBJ databases">
        <authorList>
            <person name="de Groot N.N."/>
        </authorList>
    </citation>
    <scope>NUCLEOTIDE SEQUENCE [LARGE SCALE GENOMIC DNA]</scope>
    <source>
        <strain evidence="3 6">558</strain>
    </source>
</reference>
<feature type="domain" description="Photolyase/cryptochrome alpha/beta" evidence="2">
    <location>
        <begin position="5"/>
        <end position="99"/>
    </location>
</feature>
<dbReference type="PANTHER" id="PTHR11455">
    <property type="entry name" value="CRYPTOCHROME"/>
    <property type="match status" value="1"/>
</dbReference>
<dbReference type="InterPro" id="IPR036155">
    <property type="entry name" value="Crypto/Photolyase_N_sf"/>
</dbReference>
<dbReference type="GO" id="GO:0009416">
    <property type="term" value="P:response to light stimulus"/>
    <property type="evidence" value="ECO:0007669"/>
    <property type="project" value="TreeGrafter"/>
</dbReference>
<name>A0A0D7UV48_9GAMM</name>
<feature type="region of interest" description="Disordered" evidence="1">
    <location>
        <begin position="78"/>
        <end position="99"/>
    </location>
</feature>
<dbReference type="EMBL" id="FSQX01000001">
    <property type="protein sequence ID" value="SIN71680.1"/>
    <property type="molecule type" value="Genomic_DNA"/>
</dbReference>
<evidence type="ECO:0000313" key="3">
    <source>
        <dbReference type="EMBL" id="SEO05825.1"/>
    </source>
</evidence>
<gene>
    <name evidence="3" type="ORF">SAMN04490369_104130</name>
    <name evidence="4" type="ORF">SAMN05878438_2810</name>
</gene>
<dbReference type="PROSITE" id="PS51645">
    <property type="entry name" value="PHR_CRY_ALPHA_BETA"/>
    <property type="match status" value="1"/>
</dbReference>
<evidence type="ECO:0000313" key="5">
    <source>
        <dbReference type="Proteomes" id="UP000185024"/>
    </source>
</evidence>
<dbReference type="Proteomes" id="UP000199493">
    <property type="component" value="Unassembled WGS sequence"/>
</dbReference>
<evidence type="ECO:0000313" key="4">
    <source>
        <dbReference type="EMBL" id="SIN71680.1"/>
    </source>
</evidence>
<dbReference type="GO" id="GO:0003904">
    <property type="term" value="F:deoxyribodipyrimidine photo-lyase activity"/>
    <property type="evidence" value="ECO:0007669"/>
    <property type="project" value="TreeGrafter"/>
</dbReference>
<dbReference type="InterPro" id="IPR002081">
    <property type="entry name" value="Cryptochrome/DNA_photolyase_1"/>
</dbReference>
<sequence>MAQAPLQVVWFKRDLRIHDHAPLANAAAAGPVLPLFAIEPGQWQAPDSALRHWQFAADSLVDLAQALDTLGRKRSTNLAVTHKKPAHRQQLTLPDNGRA</sequence>
<dbReference type="AlphaFoldDB" id="A0A0D7UV48"/>
<proteinExistence type="predicted"/>
<protein>
    <submittedName>
        <fullName evidence="4">DNA photolyase</fullName>
    </submittedName>
</protein>
<reference evidence="4 5" key="2">
    <citation type="submission" date="2016-11" db="EMBL/GenBank/DDBJ databases">
        <authorList>
            <person name="Jaros S."/>
            <person name="Januszkiewicz K."/>
            <person name="Wedrychowicz H."/>
        </authorList>
    </citation>
    <scope>NUCLEOTIDE SEQUENCE [LARGE SCALE GENOMIC DNA]</scope>
    <source>
        <strain evidence="4 5">ACAM 239</strain>
    </source>
</reference>
<evidence type="ECO:0000259" key="2">
    <source>
        <dbReference type="PROSITE" id="PS51645"/>
    </source>
</evidence>
<dbReference type="InterPro" id="IPR014729">
    <property type="entry name" value="Rossmann-like_a/b/a_fold"/>
</dbReference>
<dbReference type="Proteomes" id="UP000185024">
    <property type="component" value="Unassembled WGS sequence"/>
</dbReference>
<dbReference type="PANTHER" id="PTHR11455:SF9">
    <property type="entry name" value="CRYPTOCHROME CIRCADIAN CLOCK 5 ISOFORM X1"/>
    <property type="match status" value="1"/>
</dbReference>
<dbReference type="Pfam" id="PF00875">
    <property type="entry name" value="DNA_photolyase"/>
    <property type="match status" value="1"/>
</dbReference>
<dbReference type="SUPFAM" id="SSF52425">
    <property type="entry name" value="Cryptochrome/photolyase, N-terminal domain"/>
    <property type="match status" value="1"/>
</dbReference>
<dbReference type="EMBL" id="FODB01000041">
    <property type="protein sequence ID" value="SEO05825.1"/>
    <property type="molecule type" value="Genomic_DNA"/>
</dbReference>
<dbReference type="GO" id="GO:0071949">
    <property type="term" value="F:FAD binding"/>
    <property type="evidence" value="ECO:0007669"/>
    <property type="project" value="TreeGrafter"/>
</dbReference>
<evidence type="ECO:0000313" key="6">
    <source>
        <dbReference type="Proteomes" id="UP000199493"/>
    </source>
</evidence>
<dbReference type="GeneID" id="97277929"/>
<evidence type="ECO:0000256" key="1">
    <source>
        <dbReference type="SAM" id="MobiDB-lite"/>
    </source>
</evidence>
<accession>A0A1H8LL32</accession>
<dbReference type="STRING" id="77097.SAMN04490369_104130"/>